<feature type="region of interest" description="Disordered" evidence="2">
    <location>
        <begin position="1"/>
        <end position="27"/>
    </location>
</feature>
<dbReference type="AlphaFoldDB" id="A0A2V1D0K8"/>
<dbReference type="GO" id="GO:0008270">
    <property type="term" value="F:zinc ion binding"/>
    <property type="evidence" value="ECO:0007669"/>
    <property type="project" value="InterPro"/>
</dbReference>
<keyword evidence="5" id="KW-1185">Reference proteome</keyword>
<evidence type="ECO:0000256" key="1">
    <source>
        <dbReference type="ARBA" id="ARBA00023242"/>
    </source>
</evidence>
<dbReference type="SUPFAM" id="SSF57701">
    <property type="entry name" value="Zn2/Cys6 DNA-binding domain"/>
    <property type="match status" value="1"/>
</dbReference>
<dbReference type="GO" id="GO:0000981">
    <property type="term" value="F:DNA-binding transcription factor activity, RNA polymerase II-specific"/>
    <property type="evidence" value="ECO:0007669"/>
    <property type="project" value="InterPro"/>
</dbReference>
<feature type="domain" description="Zn(2)-C6 fungal-type" evidence="3">
    <location>
        <begin position="36"/>
        <end position="66"/>
    </location>
</feature>
<dbReference type="InterPro" id="IPR036864">
    <property type="entry name" value="Zn2-C6_fun-type_DNA-bd_sf"/>
</dbReference>
<dbReference type="PROSITE" id="PS50048">
    <property type="entry name" value="ZN2_CY6_FUNGAL_2"/>
    <property type="match status" value="1"/>
</dbReference>
<dbReference type="Gene3D" id="4.10.240.10">
    <property type="entry name" value="Zn(2)-C6 fungal-type DNA-binding domain"/>
    <property type="match status" value="1"/>
</dbReference>
<dbReference type="OrthoDB" id="3266505at2759"/>
<feature type="non-terminal residue" evidence="4">
    <location>
        <position position="67"/>
    </location>
</feature>
<dbReference type="Pfam" id="PF00172">
    <property type="entry name" value="Zn_clus"/>
    <property type="match status" value="1"/>
</dbReference>
<gene>
    <name evidence="4" type="ORF">DM02DRAFT_545664</name>
</gene>
<sequence length="67" mass="7628">MESPGPNPKVTIQRLRSPISSRQSASGYKRDRIPRACIRCRTRKVRCTGEHPCCRRCEMGGTECVYT</sequence>
<name>A0A2V1D0K8_9PLEO</name>
<proteinExistence type="predicted"/>
<evidence type="ECO:0000313" key="5">
    <source>
        <dbReference type="Proteomes" id="UP000244855"/>
    </source>
</evidence>
<keyword evidence="1" id="KW-0539">Nucleus</keyword>
<dbReference type="PROSITE" id="PS00463">
    <property type="entry name" value="ZN2_CY6_FUNGAL_1"/>
    <property type="match status" value="1"/>
</dbReference>
<dbReference type="Proteomes" id="UP000244855">
    <property type="component" value="Unassembled WGS sequence"/>
</dbReference>
<dbReference type="CDD" id="cd00067">
    <property type="entry name" value="GAL4"/>
    <property type="match status" value="1"/>
</dbReference>
<dbReference type="EMBL" id="KZ805845">
    <property type="protein sequence ID" value="PVH91535.1"/>
    <property type="molecule type" value="Genomic_DNA"/>
</dbReference>
<reference evidence="4 5" key="1">
    <citation type="journal article" date="2018" name="Sci. Rep.">
        <title>Comparative genomics provides insights into the lifestyle and reveals functional heterogeneity of dark septate endophytic fungi.</title>
        <authorList>
            <person name="Knapp D.G."/>
            <person name="Nemeth J.B."/>
            <person name="Barry K."/>
            <person name="Hainaut M."/>
            <person name="Henrissat B."/>
            <person name="Johnson J."/>
            <person name="Kuo A."/>
            <person name="Lim J.H.P."/>
            <person name="Lipzen A."/>
            <person name="Nolan M."/>
            <person name="Ohm R.A."/>
            <person name="Tamas L."/>
            <person name="Grigoriev I.V."/>
            <person name="Spatafora J.W."/>
            <person name="Nagy L.G."/>
            <person name="Kovacs G.M."/>
        </authorList>
    </citation>
    <scope>NUCLEOTIDE SEQUENCE [LARGE SCALE GENOMIC DNA]</scope>
    <source>
        <strain evidence="4 5">DSE2036</strain>
    </source>
</reference>
<dbReference type="InterPro" id="IPR001138">
    <property type="entry name" value="Zn2Cys6_DnaBD"/>
</dbReference>
<organism evidence="4 5">
    <name type="scientific">Periconia macrospinosa</name>
    <dbReference type="NCBI Taxonomy" id="97972"/>
    <lineage>
        <taxon>Eukaryota</taxon>
        <taxon>Fungi</taxon>
        <taxon>Dikarya</taxon>
        <taxon>Ascomycota</taxon>
        <taxon>Pezizomycotina</taxon>
        <taxon>Dothideomycetes</taxon>
        <taxon>Pleosporomycetidae</taxon>
        <taxon>Pleosporales</taxon>
        <taxon>Massarineae</taxon>
        <taxon>Periconiaceae</taxon>
        <taxon>Periconia</taxon>
    </lineage>
</organism>
<protein>
    <recommendedName>
        <fullName evidence="3">Zn(2)-C6 fungal-type domain-containing protein</fullName>
    </recommendedName>
</protein>
<evidence type="ECO:0000256" key="2">
    <source>
        <dbReference type="SAM" id="MobiDB-lite"/>
    </source>
</evidence>
<evidence type="ECO:0000259" key="3">
    <source>
        <dbReference type="PROSITE" id="PS50048"/>
    </source>
</evidence>
<accession>A0A2V1D0K8</accession>
<evidence type="ECO:0000313" key="4">
    <source>
        <dbReference type="EMBL" id="PVH91535.1"/>
    </source>
</evidence>